<organism evidence="1 2">
    <name type="scientific">Jaminaea rosea</name>
    <dbReference type="NCBI Taxonomy" id="1569628"/>
    <lineage>
        <taxon>Eukaryota</taxon>
        <taxon>Fungi</taxon>
        <taxon>Dikarya</taxon>
        <taxon>Basidiomycota</taxon>
        <taxon>Ustilaginomycotina</taxon>
        <taxon>Exobasidiomycetes</taxon>
        <taxon>Microstromatales</taxon>
        <taxon>Microstromatales incertae sedis</taxon>
        <taxon>Jaminaea</taxon>
    </lineage>
</organism>
<dbReference type="EMBL" id="KZ819668">
    <property type="protein sequence ID" value="PWN27299.1"/>
    <property type="molecule type" value="Genomic_DNA"/>
</dbReference>
<name>A0A316UPS6_9BASI</name>
<sequence length="211" mass="23687">MYNRPAPPLTMSDWQVVLRMARAAQKYDCARAKEIAAAYFTEQEQLGALSPFMAFAVSVQYKLHALEEAAAERSVRYDLFKLPPIIFDLIGFQNFQKLSAFHAKRQAFYQDVLNNLAIDPKELSDQCYQTGGVCAVGPWQRLKKRLTWPRSTGRDGGKRPPEPNDCLKYLAIELSQIDCGSCARALAEAALAVQTALTSLPGYREEEEDAF</sequence>
<keyword evidence="2" id="KW-1185">Reference proteome</keyword>
<evidence type="ECO:0000313" key="1">
    <source>
        <dbReference type="EMBL" id="PWN27299.1"/>
    </source>
</evidence>
<evidence type="ECO:0000313" key="2">
    <source>
        <dbReference type="Proteomes" id="UP000245884"/>
    </source>
</evidence>
<accession>A0A316UPS6</accession>
<protein>
    <submittedName>
        <fullName evidence="1">Uncharacterized protein</fullName>
    </submittedName>
</protein>
<dbReference type="Proteomes" id="UP000245884">
    <property type="component" value="Unassembled WGS sequence"/>
</dbReference>
<dbReference type="GeneID" id="37025545"/>
<dbReference type="AlphaFoldDB" id="A0A316UPS6"/>
<dbReference type="OrthoDB" id="3184970at2759"/>
<dbReference type="RefSeq" id="XP_025361911.1">
    <property type="nucleotide sequence ID" value="XM_025503722.1"/>
</dbReference>
<gene>
    <name evidence="1" type="ORF">BDZ90DRAFT_174980</name>
</gene>
<reference evidence="1 2" key="1">
    <citation type="journal article" date="2018" name="Mol. Biol. Evol.">
        <title>Broad Genomic Sampling Reveals a Smut Pathogenic Ancestry of the Fungal Clade Ustilaginomycotina.</title>
        <authorList>
            <person name="Kijpornyongpan T."/>
            <person name="Mondo S.J."/>
            <person name="Barry K."/>
            <person name="Sandor L."/>
            <person name="Lee J."/>
            <person name="Lipzen A."/>
            <person name="Pangilinan J."/>
            <person name="LaButti K."/>
            <person name="Hainaut M."/>
            <person name="Henrissat B."/>
            <person name="Grigoriev I.V."/>
            <person name="Spatafora J.W."/>
            <person name="Aime M.C."/>
        </authorList>
    </citation>
    <scope>NUCLEOTIDE SEQUENCE [LARGE SCALE GENOMIC DNA]</scope>
    <source>
        <strain evidence="1 2">MCA 5214</strain>
    </source>
</reference>
<proteinExistence type="predicted"/>